<reference evidence="1 2" key="1">
    <citation type="submission" date="2019-02" db="EMBL/GenBank/DDBJ databases">
        <title>Bacterial novel species Emticicia sp. 17J42-9 isolated from soil.</title>
        <authorList>
            <person name="Jung H.-Y."/>
        </authorList>
    </citation>
    <scope>NUCLEOTIDE SEQUENCE [LARGE SCALE GENOMIC DNA]</scope>
    <source>
        <strain evidence="1 2">17J42-9</strain>
    </source>
</reference>
<comment type="caution">
    <text evidence="1">The sequence shown here is derived from an EMBL/GenBank/DDBJ whole genome shotgun (WGS) entry which is preliminary data.</text>
</comment>
<evidence type="ECO:0000313" key="1">
    <source>
        <dbReference type="EMBL" id="RYU92682.1"/>
    </source>
</evidence>
<dbReference type="Proteomes" id="UP000293162">
    <property type="component" value="Unassembled WGS sequence"/>
</dbReference>
<dbReference type="OrthoDB" id="942224at2"/>
<proteinExistence type="predicted"/>
<organism evidence="1 2">
    <name type="scientific">Emticicia agri</name>
    <dbReference type="NCBI Taxonomy" id="2492393"/>
    <lineage>
        <taxon>Bacteria</taxon>
        <taxon>Pseudomonadati</taxon>
        <taxon>Bacteroidota</taxon>
        <taxon>Cytophagia</taxon>
        <taxon>Cytophagales</taxon>
        <taxon>Leadbetterellaceae</taxon>
        <taxon>Emticicia</taxon>
    </lineage>
</organism>
<sequence length="208" mass="24674">MDTKPNDYLKQHCLSPFESAFGYVFSDAVSWEDIVIREKVYPELEVQTLSLIEKRLGYIPRPSITILYEPDLRLYYHQYLFGKIDLQGLYYRTDELLKVMRKWDLKADKPLFDEPDIYKRHYQQYMPYVQMAHRRINHIMGYEPPLEYSLAAVIWLSQMIAKDNRPLGDETSAIDYRVMTSIRYREILIKEGEEAANNSSLLAMQSII</sequence>
<gene>
    <name evidence="1" type="ORF">EWM59_25965</name>
</gene>
<dbReference type="RefSeq" id="WP_130024143.1">
    <property type="nucleotide sequence ID" value="NZ_SEWF01000078.1"/>
</dbReference>
<protein>
    <submittedName>
        <fullName evidence="1">Uncharacterized protein</fullName>
    </submittedName>
</protein>
<accession>A0A4Q5LT17</accession>
<evidence type="ECO:0000313" key="2">
    <source>
        <dbReference type="Proteomes" id="UP000293162"/>
    </source>
</evidence>
<dbReference type="EMBL" id="SEWF01000078">
    <property type="protein sequence ID" value="RYU92682.1"/>
    <property type="molecule type" value="Genomic_DNA"/>
</dbReference>
<keyword evidence="2" id="KW-1185">Reference proteome</keyword>
<name>A0A4Q5LT17_9BACT</name>
<dbReference type="AlphaFoldDB" id="A0A4Q5LT17"/>